<feature type="non-terminal residue" evidence="2">
    <location>
        <position position="1"/>
    </location>
</feature>
<evidence type="ECO:0000256" key="1">
    <source>
        <dbReference type="SAM" id="Phobius"/>
    </source>
</evidence>
<evidence type="ECO:0000313" key="2">
    <source>
        <dbReference type="EMBL" id="CAG8855900.1"/>
    </source>
</evidence>
<name>A0ABN7XN11_GIGMA</name>
<gene>
    <name evidence="2" type="ORF">GMARGA_LOCUS44721</name>
</gene>
<reference evidence="2 3" key="1">
    <citation type="submission" date="2021-06" db="EMBL/GenBank/DDBJ databases">
        <authorList>
            <person name="Kallberg Y."/>
            <person name="Tangrot J."/>
            <person name="Rosling A."/>
        </authorList>
    </citation>
    <scope>NUCLEOTIDE SEQUENCE [LARGE SCALE GENOMIC DNA]</scope>
    <source>
        <strain evidence="2 3">120-4 pot B 10/14</strain>
    </source>
</reference>
<organism evidence="2 3">
    <name type="scientific">Gigaspora margarita</name>
    <dbReference type="NCBI Taxonomy" id="4874"/>
    <lineage>
        <taxon>Eukaryota</taxon>
        <taxon>Fungi</taxon>
        <taxon>Fungi incertae sedis</taxon>
        <taxon>Mucoromycota</taxon>
        <taxon>Glomeromycotina</taxon>
        <taxon>Glomeromycetes</taxon>
        <taxon>Diversisporales</taxon>
        <taxon>Gigasporaceae</taxon>
        <taxon>Gigaspora</taxon>
    </lineage>
</organism>
<sequence>EEQQYDVEELTKLIKNDLLYLNIDQQAVYISVIATVEAGIPSIYFIDGL</sequence>
<accession>A0ABN7XN11</accession>
<keyword evidence="3" id="KW-1185">Reference proteome</keyword>
<feature type="non-terminal residue" evidence="2">
    <location>
        <position position="49"/>
    </location>
</feature>
<dbReference type="EMBL" id="CAJVQB010154297">
    <property type="protein sequence ID" value="CAG8855900.1"/>
    <property type="molecule type" value="Genomic_DNA"/>
</dbReference>
<evidence type="ECO:0000313" key="3">
    <source>
        <dbReference type="Proteomes" id="UP000789901"/>
    </source>
</evidence>
<keyword evidence="1" id="KW-0472">Membrane</keyword>
<keyword evidence="1" id="KW-0812">Transmembrane</keyword>
<comment type="caution">
    <text evidence="2">The sequence shown here is derived from an EMBL/GenBank/DDBJ whole genome shotgun (WGS) entry which is preliminary data.</text>
</comment>
<keyword evidence="1" id="KW-1133">Transmembrane helix</keyword>
<protein>
    <submittedName>
        <fullName evidence="2">19344_t:CDS:1</fullName>
    </submittedName>
</protein>
<dbReference type="Proteomes" id="UP000789901">
    <property type="component" value="Unassembled WGS sequence"/>
</dbReference>
<feature type="transmembrane region" description="Helical" evidence="1">
    <location>
        <begin position="27"/>
        <end position="46"/>
    </location>
</feature>
<proteinExistence type="predicted"/>